<dbReference type="Proteomes" id="UP001500596">
    <property type="component" value="Unassembled WGS sequence"/>
</dbReference>
<dbReference type="RefSeq" id="WP_344055670.1">
    <property type="nucleotide sequence ID" value="NZ_BAAAPK010000001.1"/>
</dbReference>
<feature type="transmembrane region" description="Helical" evidence="1">
    <location>
        <begin position="145"/>
        <end position="165"/>
    </location>
</feature>
<feature type="transmembrane region" description="Helical" evidence="1">
    <location>
        <begin position="57"/>
        <end position="78"/>
    </location>
</feature>
<keyword evidence="1" id="KW-0472">Membrane</keyword>
<feature type="transmembrane region" description="Helical" evidence="1">
    <location>
        <begin position="28"/>
        <end position="51"/>
    </location>
</feature>
<evidence type="ECO:0000313" key="2">
    <source>
        <dbReference type="EMBL" id="GAA1684005.1"/>
    </source>
</evidence>
<evidence type="ECO:0000256" key="1">
    <source>
        <dbReference type="SAM" id="Phobius"/>
    </source>
</evidence>
<proteinExistence type="predicted"/>
<sequence length="185" mass="18176">MDSLTAPRTIATSDEEVVASGGRATASIWPAIVAWGAGLVQIALGAGAITTVQDDPAIGVVGISLIVIGAGALGWGAVILARGRIVAPRASIAGSLAGILVTATALALDPVRISVFAVAVAIVLLIAVALGCARATRRSDAGRSGLIGLVVAAVLVSGAVTPALAATEAGRHAVPHGEMVEHSHH</sequence>
<evidence type="ECO:0000313" key="3">
    <source>
        <dbReference type="Proteomes" id="UP001500596"/>
    </source>
</evidence>
<feature type="transmembrane region" description="Helical" evidence="1">
    <location>
        <begin position="90"/>
        <end position="108"/>
    </location>
</feature>
<organism evidence="2 3">
    <name type="scientific">Microbacterium lacus</name>
    <dbReference type="NCBI Taxonomy" id="415217"/>
    <lineage>
        <taxon>Bacteria</taxon>
        <taxon>Bacillati</taxon>
        <taxon>Actinomycetota</taxon>
        <taxon>Actinomycetes</taxon>
        <taxon>Micrococcales</taxon>
        <taxon>Microbacteriaceae</taxon>
        <taxon>Microbacterium</taxon>
    </lineage>
</organism>
<protein>
    <submittedName>
        <fullName evidence="2">Uncharacterized protein</fullName>
    </submittedName>
</protein>
<comment type="caution">
    <text evidence="2">The sequence shown here is derived from an EMBL/GenBank/DDBJ whole genome shotgun (WGS) entry which is preliminary data.</text>
</comment>
<dbReference type="EMBL" id="BAAAPK010000001">
    <property type="protein sequence ID" value="GAA1684005.1"/>
    <property type="molecule type" value="Genomic_DNA"/>
</dbReference>
<keyword evidence="3" id="KW-1185">Reference proteome</keyword>
<reference evidence="2 3" key="1">
    <citation type="journal article" date="2019" name="Int. J. Syst. Evol. Microbiol.">
        <title>The Global Catalogue of Microorganisms (GCM) 10K type strain sequencing project: providing services to taxonomists for standard genome sequencing and annotation.</title>
        <authorList>
            <consortium name="The Broad Institute Genomics Platform"/>
            <consortium name="The Broad Institute Genome Sequencing Center for Infectious Disease"/>
            <person name="Wu L."/>
            <person name="Ma J."/>
        </authorList>
    </citation>
    <scope>NUCLEOTIDE SEQUENCE [LARGE SCALE GENOMIC DNA]</scope>
    <source>
        <strain evidence="2 3">JCM 15575</strain>
    </source>
</reference>
<keyword evidence="1" id="KW-0812">Transmembrane</keyword>
<name>A0ABN2H9J3_9MICO</name>
<gene>
    <name evidence="2" type="ORF">GCM10009807_29790</name>
</gene>
<keyword evidence="1" id="KW-1133">Transmembrane helix</keyword>
<feature type="transmembrane region" description="Helical" evidence="1">
    <location>
        <begin position="114"/>
        <end position="133"/>
    </location>
</feature>
<accession>A0ABN2H9J3</accession>